<keyword evidence="3" id="KW-0812">Transmembrane</keyword>
<feature type="compositionally biased region" description="Basic residues" evidence="2">
    <location>
        <begin position="162"/>
        <end position="172"/>
    </location>
</feature>
<evidence type="ECO:0000256" key="1">
    <source>
        <dbReference type="PROSITE-ProRule" id="PRU00175"/>
    </source>
</evidence>
<keyword evidence="1" id="KW-0479">Metal-binding</keyword>
<keyword evidence="1" id="KW-0863">Zinc-finger</keyword>
<dbReference type="PANTHER" id="PTHR46225:SF19">
    <property type="entry name" value="RING-TYPE DOMAIN-CONTAINING PROTEIN"/>
    <property type="match status" value="1"/>
</dbReference>
<dbReference type="PROSITE" id="PS50089">
    <property type="entry name" value="ZF_RING_2"/>
    <property type="match status" value="1"/>
</dbReference>
<dbReference type="InterPro" id="IPR001841">
    <property type="entry name" value="Znf_RING"/>
</dbReference>
<dbReference type="SMART" id="SM00184">
    <property type="entry name" value="RING"/>
    <property type="match status" value="1"/>
</dbReference>
<name>A0A8H7Q2M2_9FUNG</name>
<feature type="transmembrane region" description="Helical" evidence="3">
    <location>
        <begin position="104"/>
        <end position="126"/>
    </location>
</feature>
<gene>
    <name evidence="5" type="ORF">INT44_002099</name>
</gene>
<keyword evidence="1" id="KW-0862">Zinc</keyword>
<dbReference type="PANTHER" id="PTHR46225">
    <property type="entry name" value="C3H4 TYPE ZINC FINGER PROTEIN"/>
    <property type="match status" value="1"/>
</dbReference>
<evidence type="ECO:0000256" key="3">
    <source>
        <dbReference type="SAM" id="Phobius"/>
    </source>
</evidence>
<dbReference type="OrthoDB" id="8062037at2759"/>
<protein>
    <recommendedName>
        <fullName evidence="4">RING-type domain-containing protein</fullName>
    </recommendedName>
</protein>
<keyword evidence="3" id="KW-1133">Transmembrane helix</keyword>
<reference evidence="5" key="1">
    <citation type="submission" date="2020-12" db="EMBL/GenBank/DDBJ databases">
        <title>Metabolic potential, ecology and presence of endohyphal bacteria is reflected in genomic diversity of Mucoromycotina.</title>
        <authorList>
            <person name="Muszewska A."/>
            <person name="Okrasinska A."/>
            <person name="Steczkiewicz K."/>
            <person name="Drgas O."/>
            <person name="Orlowska M."/>
            <person name="Perlinska-Lenart U."/>
            <person name="Aleksandrzak-Piekarczyk T."/>
            <person name="Szatraj K."/>
            <person name="Zielenkiewicz U."/>
            <person name="Pilsyk S."/>
            <person name="Malc E."/>
            <person name="Mieczkowski P."/>
            <person name="Kruszewska J.S."/>
            <person name="Biernat P."/>
            <person name="Pawlowska J."/>
        </authorList>
    </citation>
    <scope>NUCLEOTIDE SEQUENCE</scope>
    <source>
        <strain evidence="5">WA0000051536</strain>
    </source>
</reference>
<accession>A0A8H7Q2M2</accession>
<evidence type="ECO:0000259" key="4">
    <source>
        <dbReference type="PROSITE" id="PS50089"/>
    </source>
</evidence>
<dbReference type="Proteomes" id="UP000612746">
    <property type="component" value="Unassembled WGS sequence"/>
</dbReference>
<feature type="domain" description="RING-type" evidence="4">
    <location>
        <begin position="409"/>
        <end position="450"/>
    </location>
</feature>
<sequence length="466" mass="51459">MAGHATSSVLDIVPEAATVGSSGPSSQSPAPEVNSHTAVQYLNAYNSPADSRATQNGGILESLTPANAAAITARSVNPTSRTVRWNWVNYLRSRWQHISSSSKVLLLITTAISIIQIATSVVAVAVSGDGTCERPLKIFLIVYAIRVLLSFPFSMYQYLHPRRRRRTRRRRSNNVNPPAATQAPAPGQPISPAAEIDNSSSILPPTAPPTTTPPTTDEHQSRTTRRHIIGGRVDRAKSLLDLFATFWFVIGNYFLFGSTSCANSASVLFYVTLTWVILGYIMITIPILFCAAAIFCLPCVLVFFYQAVGMRIMQVGEPSEVGGATAEEIQKITVLRFTDNAEDTNSIAESHISVKSSANRGLEAAPRVGFFRRMLRRKAGQAKPNDIEKSESQRDHKTISFDCSEDAVCAICLSNYEQDELVCRLWCQHHFHKDCLHEWLALNSMCPMCKRDCRGKEYEVVEEDDN</sequence>
<keyword evidence="6" id="KW-1185">Reference proteome</keyword>
<dbReference type="GO" id="GO:0008270">
    <property type="term" value="F:zinc ion binding"/>
    <property type="evidence" value="ECO:0007669"/>
    <property type="project" value="UniProtKB-KW"/>
</dbReference>
<dbReference type="EMBL" id="JAEPRA010000005">
    <property type="protein sequence ID" value="KAG2185309.1"/>
    <property type="molecule type" value="Genomic_DNA"/>
</dbReference>
<evidence type="ECO:0000256" key="2">
    <source>
        <dbReference type="SAM" id="MobiDB-lite"/>
    </source>
</evidence>
<feature type="transmembrane region" description="Helical" evidence="3">
    <location>
        <begin position="138"/>
        <end position="159"/>
    </location>
</feature>
<feature type="region of interest" description="Disordered" evidence="2">
    <location>
        <begin position="162"/>
        <end position="225"/>
    </location>
</feature>
<feature type="transmembrane region" description="Helical" evidence="3">
    <location>
        <begin position="239"/>
        <end position="257"/>
    </location>
</feature>
<dbReference type="AlphaFoldDB" id="A0A8H7Q2M2"/>
<dbReference type="Pfam" id="PF13639">
    <property type="entry name" value="zf-RING_2"/>
    <property type="match status" value="1"/>
</dbReference>
<feature type="transmembrane region" description="Helical" evidence="3">
    <location>
        <begin position="277"/>
        <end position="305"/>
    </location>
</feature>
<evidence type="ECO:0000313" key="5">
    <source>
        <dbReference type="EMBL" id="KAG2185309.1"/>
    </source>
</evidence>
<dbReference type="InterPro" id="IPR013083">
    <property type="entry name" value="Znf_RING/FYVE/PHD"/>
</dbReference>
<evidence type="ECO:0000313" key="6">
    <source>
        <dbReference type="Proteomes" id="UP000612746"/>
    </source>
</evidence>
<proteinExistence type="predicted"/>
<keyword evidence="3" id="KW-0472">Membrane</keyword>
<organism evidence="5 6">
    <name type="scientific">Umbelopsis vinacea</name>
    <dbReference type="NCBI Taxonomy" id="44442"/>
    <lineage>
        <taxon>Eukaryota</taxon>
        <taxon>Fungi</taxon>
        <taxon>Fungi incertae sedis</taxon>
        <taxon>Mucoromycota</taxon>
        <taxon>Mucoromycotina</taxon>
        <taxon>Umbelopsidomycetes</taxon>
        <taxon>Umbelopsidales</taxon>
        <taxon>Umbelopsidaceae</taxon>
        <taxon>Umbelopsis</taxon>
    </lineage>
</organism>
<comment type="caution">
    <text evidence="5">The sequence shown here is derived from an EMBL/GenBank/DDBJ whole genome shotgun (WGS) entry which is preliminary data.</text>
</comment>
<dbReference type="Gene3D" id="3.30.40.10">
    <property type="entry name" value="Zinc/RING finger domain, C3HC4 (zinc finger)"/>
    <property type="match status" value="1"/>
</dbReference>
<dbReference type="SUPFAM" id="SSF57850">
    <property type="entry name" value="RING/U-box"/>
    <property type="match status" value="1"/>
</dbReference>